<dbReference type="CDD" id="cd09702">
    <property type="entry name" value="Csx1_III-U"/>
    <property type="match status" value="1"/>
</dbReference>
<dbReference type="NCBIfam" id="TIGR02710">
    <property type="entry name" value="TIGR02710 family CRISPR-associated CARF protein"/>
    <property type="match status" value="1"/>
</dbReference>
<evidence type="ECO:0000313" key="2">
    <source>
        <dbReference type="EMBL" id="AAB85565.1"/>
    </source>
</evidence>
<dbReference type="GeneID" id="1471484"/>
<proteinExistence type="predicted"/>
<dbReference type="InterPro" id="IPR054008">
    <property type="entry name" value="Csm6_6H"/>
</dbReference>
<sequence length="400" mass="46531">MDRVLFMTVGTGTGTSEDRIRSLAHGLFQSITNKRPDKIVFFGSEMSKKTVEYIKEEAEAQGKDLPEYKFIEILDIDGVKELFDKFEEQMKIYGDQEVIIDYTSGTKTMTSIAFVMGILYRKELSVITGFRDRNGTVQSGTESNIEQNTYQIYDKLNIRRFKELFNHGRFETALQILENDVVNHERKEAYIKLTRAYLHWDLFEHEEALDYLNSDEVNSLEELEDVIKRNKSILGEIISSRNGRRKYKYRPFLPDLLANSRRRASEGRYDDAAARLYRALELIAQILIEEEYGDETDSINPDKYAMSTRAALKLDGKKHLALKNAYRLLECEGHDVGRAFGKDNEILDLLRIRNHSILAHGFESVNGEQYERFYDKVLEYARMIDERIDSKIDNATFPRL</sequence>
<dbReference type="EnsemblBacteria" id="AAB85565">
    <property type="protein sequence ID" value="AAB85565"/>
    <property type="gene ID" value="MTH_1076"/>
</dbReference>
<dbReference type="InterPro" id="IPR014082">
    <property type="entry name" value="CRISPR-assoc_prot_Cas02710"/>
</dbReference>
<keyword evidence="3" id="KW-1185">Reference proteome</keyword>
<evidence type="ECO:0000259" key="1">
    <source>
        <dbReference type="Pfam" id="PF22205"/>
    </source>
</evidence>
<feature type="domain" description="Csm6 6H" evidence="1">
    <location>
        <begin position="153"/>
        <end position="234"/>
    </location>
</feature>
<name>O27148_METTH</name>
<dbReference type="Pfam" id="PF09670">
    <property type="entry name" value="Cas_Cas02710"/>
    <property type="match status" value="1"/>
</dbReference>
<dbReference type="PIR" id="H69009">
    <property type="entry name" value="H69009"/>
</dbReference>
<gene>
    <name evidence="2" type="ordered locus">MTH_1076</name>
</gene>
<dbReference type="RefSeq" id="WP_010876700.1">
    <property type="nucleotide sequence ID" value="NC_000916.1"/>
</dbReference>
<dbReference type="EMBL" id="AE000666">
    <property type="protein sequence ID" value="AAB85565.1"/>
    <property type="molecule type" value="Genomic_DNA"/>
</dbReference>
<reference evidence="2 3" key="1">
    <citation type="journal article" date="1997" name="J. Bacteriol.">
        <title>Complete genome sequence of Methanobacterium thermoautotrophicum deltaH: functional analysis and comparative genomics.</title>
        <authorList>
            <person name="Smith D.R."/>
            <person name="Doucette-Stamm L.A."/>
            <person name="Deloughery C."/>
            <person name="Lee H.-M."/>
            <person name="Dubois J."/>
            <person name="Aldredge T."/>
            <person name="Bashirzadeh R."/>
            <person name="Blakely D."/>
            <person name="Cook R."/>
            <person name="Gilbert K."/>
            <person name="Harrison D."/>
            <person name="Hoang L."/>
            <person name="Keagle P."/>
            <person name="Lumm W."/>
            <person name="Pothier B."/>
            <person name="Qiu D."/>
            <person name="Spadafora R."/>
            <person name="Vicare R."/>
            <person name="Wang Y."/>
            <person name="Wierzbowski J."/>
            <person name="Gibson R."/>
            <person name="Jiwani N."/>
            <person name="Caruso A."/>
            <person name="Bush D."/>
            <person name="Safer H."/>
            <person name="Patwell D."/>
            <person name="Prabhakar S."/>
            <person name="McDougall S."/>
            <person name="Shimer G."/>
            <person name="Goyal A."/>
            <person name="Pietrovski S."/>
            <person name="Church G.M."/>
            <person name="Daniels C.J."/>
            <person name="Mao J.-i."/>
            <person name="Rice P."/>
            <person name="Nolling J."/>
            <person name="Reeve J.N."/>
        </authorList>
    </citation>
    <scope>NUCLEOTIDE SEQUENCE [LARGE SCALE GENOMIC DNA]</scope>
    <source>
        <strain evidence="3">ATCC 29096 / DSM 1053 / JCM 10044 / NBRC 100330 / Delta H</strain>
    </source>
</reference>
<evidence type="ECO:0000313" key="3">
    <source>
        <dbReference type="Proteomes" id="UP000005223"/>
    </source>
</evidence>
<dbReference type="Proteomes" id="UP000005223">
    <property type="component" value="Chromosome"/>
</dbReference>
<dbReference type="InParanoid" id="O27148"/>
<dbReference type="AlphaFoldDB" id="O27148"/>
<dbReference type="HOGENOM" id="CLU_045222_0_0_2"/>
<dbReference type="KEGG" id="mth:MTH_1076"/>
<organism evidence="2 3">
    <name type="scientific">Methanothermobacter thermautotrophicus (strain ATCC 29096 / DSM 1053 / JCM 10044 / NBRC 100330 / Delta H)</name>
    <name type="common">Methanobacterium thermoautotrophicum</name>
    <dbReference type="NCBI Taxonomy" id="187420"/>
    <lineage>
        <taxon>Archaea</taxon>
        <taxon>Methanobacteriati</taxon>
        <taxon>Methanobacteriota</taxon>
        <taxon>Methanomada group</taxon>
        <taxon>Methanobacteria</taxon>
        <taxon>Methanobacteriales</taxon>
        <taxon>Methanobacteriaceae</taxon>
        <taxon>Methanothermobacter</taxon>
    </lineage>
</organism>
<dbReference type="STRING" id="187420.MTH_1076"/>
<dbReference type="Pfam" id="PF22205">
    <property type="entry name" value="Csm6_6H"/>
    <property type="match status" value="1"/>
</dbReference>
<protein>
    <recommendedName>
        <fullName evidence="1">Csm6 6H domain-containing protein</fullName>
    </recommendedName>
</protein>
<dbReference type="PaxDb" id="187420-MTH_1076"/>
<accession>O27148</accession>